<reference evidence="2 3" key="1">
    <citation type="submission" date="2019-07" db="EMBL/GenBank/DDBJ databases">
        <title>The pathways for chlorine oxyanion respiration interact through the shared metabolite chlorate.</title>
        <authorList>
            <person name="Barnum T.P."/>
            <person name="Cheng Y."/>
            <person name="Hill K.A."/>
            <person name="Lucas L.N."/>
            <person name="Carlson H.K."/>
            <person name="Coates J.D."/>
        </authorList>
    </citation>
    <scope>NUCLEOTIDE SEQUENCE [LARGE SCALE GENOMIC DNA]</scope>
    <source>
        <strain evidence="2">BK-3</strain>
    </source>
</reference>
<proteinExistence type="predicted"/>
<protein>
    <recommendedName>
        <fullName evidence="4">DUF995 domain-containing protein</fullName>
    </recommendedName>
</protein>
<feature type="compositionally biased region" description="Basic and acidic residues" evidence="1">
    <location>
        <begin position="106"/>
        <end position="116"/>
    </location>
</feature>
<gene>
    <name evidence="2" type="ORF">FHK82_08895</name>
</gene>
<sequence>MNHRISSIVAVTTLTIFSATSQSANWEPISGQAVMDLLADKTGVGGSYSLYYDPDGKEKGRWGGFVYTGKYYVNDKGHFCNVWLDWDKGKQEGCWSVSHKSGKEVKFEPESGRADKPVTFPLKEGNAHNL</sequence>
<evidence type="ECO:0000256" key="1">
    <source>
        <dbReference type="SAM" id="MobiDB-lite"/>
    </source>
</evidence>
<comment type="caution">
    <text evidence="2">The sequence shown here is derived from an EMBL/GenBank/DDBJ whole genome shotgun (WGS) entry which is preliminary data.</text>
</comment>
<organism evidence="2 3">
    <name type="scientific">Sedimenticola thiotaurini</name>
    <dbReference type="NCBI Taxonomy" id="1543721"/>
    <lineage>
        <taxon>Bacteria</taxon>
        <taxon>Pseudomonadati</taxon>
        <taxon>Pseudomonadota</taxon>
        <taxon>Gammaproteobacteria</taxon>
        <taxon>Chromatiales</taxon>
        <taxon>Sedimenticolaceae</taxon>
        <taxon>Sedimenticola</taxon>
    </lineage>
</organism>
<evidence type="ECO:0000313" key="2">
    <source>
        <dbReference type="EMBL" id="TVT55274.1"/>
    </source>
</evidence>
<feature type="region of interest" description="Disordered" evidence="1">
    <location>
        <begin position="106"/>
        <end position="130"/>
    </location>
</feature>
<evidence type="ECO:0000313" key="3">
    <source>
        <dbReference type="Proteomes" id="UP000317355"/>
    </source>
</evidence>
<dbReference type="EMBL" id="VMRY01000035">
    <property type="protein sequence ID" value="TVT55274.1"/>
    <property type="molecule type" value="Genomic_DNA"/>
</dbReference>
<dbReference type="Proteomes" id="UP000317355">
    <property type="component" value="Unassembled WGS sequence"/>
</dbReference>
<accession>A0A558D2L7</accession>
<dbReference type="AlphaFoldDB" id="A0A558D2L7"/>
<name>A0A558D2L7_9GAMM</name>
<evidence type="ECO:0008006" key="4">
    <source>
        <dbReference type="Google" id="ProtNLM"/>
    </source>
</evidence>